<evidence type="ECO:0000259" key="5">
    <source>
        <dbReference type="Pfam" id="PF02872"/>
    </source>
</evidence>
<comment type="similarity">
    <text evidence="1 3">Belongs to the 5'-nucleotidase family.</text>
</comment>
<dbReference type="EMBL" id="BFAA01003374">
    <property type="protein sequence ID" value="GCB70806.1"/>
    <property type="molecule type" value="Genomic_DNA"/>
</dbReference>
<dbReference type="Pfam" id="PF00149">
    <property type="entry name" value="Metallophos"/>
    <property type="match status" value="1"/>
</dbReference>
<keyword evidence="7" id="KW-1185">Reference proteome</keyword>
<feature type="non-terminal residue" evidence="6">
    <location>
        <position position="1"/>
    </location>
</feature>
<gene>
    <name evidence="6" type="ORF">scyTo_0008679</name>
</gene>
<evidence type="ECO:0008006" key="8">
    <source>
        <dbReference type="Google" id="ProtNLM"/>
    </source>
</evidence>
<dbReference type="Gene3D" id="3.60.21.10">
    <property type="match status" value="1"/>
</dbReference>
<evidence type="ECO:0000256" key="1">
    <source>
        <dbReference type="ARBA" id="ARBA00006654"/>
    </source>
</evidence>
<comment type="caution">
    <text evidence="6">The sequence shown here is derived from an EMBL/GenBank/DDBJ whole genome shotgun (WGS) entry which is preliminary data.</text>
</comment>
<evidence type="ECO:0000256" key="2">
    <source>
        <dbReference type="ARBA" id="ARBA00022729"/>
    </source>
</evidence>
<feature type="domain" description="Calcineurin-like phosphoesterase" evidence="4">
    <location>
        <begin position="34"/>
        <end position="238"/>
    </location>
</feature>
<dbReference type="GO" id="GO:0009166">
    <property type="term" value="P:nucleotide catabolic process"/>
    <property type="evidence" value="ECO:0007669"/>
    <property type="project" value="InterPro"/>
</dbReference>
<sequence>WLPRAGRRLFESKMAVSTVSGFEASCEEATPLLTLLHFNDVYEIQSRSEEPVGGASRFSTALKQYKTLNPLILFSGDCLNPSLLSTTTKGRHMIPILNAFGVQCAVFGNHEFDFGVDLLEEIISEMNFPWLLSNVYDLITSEPLGHGIGSKIMEWNGVKIGLMGLVEEEWIDTLATIDKSSVNFIDYVIAADQLSQDLRAKGAELLIALTHMKWSNDIRLARNVDGLDLILGGHDHDYGTKEVNGTLIVKSGSDFRSLTKIEITRTGENNYKYSTEKIDITKDLEEDTLMNSIVQEFAFNLEHLLGEVLCQIEVELDGRFTTVRKSESSLGNLVTNAMLEATHADVALLNSGTLRSDRLHPPGDFTMHDLLLVLPIVDPLLVVQVTAEQLLEALENGVSMYPELDGRFPQVAGLEFGFDPSAEPGHRIVVDSVKVQGQYLDRNRTYLLAIKEYLAKGKDGYVMFRNCQWLVDTETAPSLSTVVINHFESVKIVQGLKKCKSGHRMSLIKVSHAASITDFEKKADDKIIVAPVPDVEGRIYHVTKDMKKHLKQLRSERELGQRTFPLDLCSANNSLGCELK</sequence>
<proteinExistence type="inferred from homology"/>
<dbReference type="InterPro" id="IPR029052">
    <property type="entry name" value="Metallo-depent_PP-like"/>
</dbReference>
<evidence type="ECO:0000256" key="3">
    <source>
        <dbReference type="RuleBase" id="RU362119"/>
    </source>
</evidence>
<dbReference type="InterPro" id="IPR008334">
    <property type="entry name" value="5'-Nucleotdase_C"/>
</dbReference>
<dbReference type="PANTHER" id="PTHR11575:SF48">
    <property type="entry name" value="5'-NUCLEOTIDASE"/>
    <property type="match status" value="1"/>
</dbReference>
<dbReference type="SUPFAM" id="SSF56300">
    <property type="entry name" value="Metallo-dependent phosphatases"/>
    <property type="match status" value="1"/>
</dbReference>
<evidence type="ECO:0000313" key="7">
    <source>
        <dbReference type="Proteomes" id="UP000288216"/>
    </source>
</evidence>
<name>A0A401PCF3_SCYTO</name>
<dbReference type="InterPro" id="IPR041821">
    <property type="entry name" value="CG11883_N"/>
</dbReference>
<keyword evidence="3" id="KW-0378">Hydrolase</keyword>
<feature type="domain" description="5'-Nucleotidase C-terminal" evidence="5">
    <location>
        <begin position="313"/>
        <end position="464"/>
    </location>
</feature>
<evidence type="ECO:0000313" key="6">
    <source>
        <dbReference type="EMBL" id="GCB70806.1"/>
    </source>
</evidence>
<dbReference type="PANTHER" id="PTHR11575">
    <property type="entry name" value="5'-NUCLEOTIDASE-RELATED"/>
    <property type="match status" value="1"/>
</dbReference>
<dbReference type="Proteomes" id="UP000288216">
    <property type="component" value="Unassembled WGS sequence"/>
</dbReference>
<dbReference type="GO" id="GO:0016787">
    <property type="term" value="F:hydrolase activity"/>
    <property type="evidence" value="ECO:0007669"/>
    <property type="project" value="UniProtKB-KW"/>
</dbReference>
<dbReference type="InterPro" id="IPR004843">
    <property type="entry name" value="Calcineurin-like_PHP"/>
</dbReference>
<dbReference type="AlphaFoldDB" id="A0A401PCF3"/>
<dbReference type="STRING" id="75743.A0A401PCF3"/>
<dbReference type="OMA" id="HTHDGVP"/>
<protein>
    <recommendedName>
        <fullName evidence="8">5'-Nucleotidase C-terminal domain-containing protein</fullName>
    </recommendedName>
</protein>
<dbReference type="CDD" id="cd07406">
    <property type="entry name" value="MPP_CG11883_N"/>
    <property type="match status" value="1"/>
</dbReference>
<dbReference type="Pfam" id="PF02872">
    <property type="entry name" value="5_nucleotid_C"/>
    <property type="match status" value="1"/>
</dbReference>
<dbReference type="PRINTS" id="PR01607">
    <property type="entry name" value="APYRASEFAMLY"/>
</dbReference>
<dbReference type="Gene3D" id="3.90.780.10">
    <property type="entry name" value="5'-Nucleotidase, C-terminal domain"/>
    <property type="match status" value="1"/>
</dbReference>
<dbReference type="GO" id="GO:0000166">
    <property type="term" value="F:nucleotide binding"/>
    <property type="evidence" value="ECO:0007669"/>
    <property type="project" value="UniProtKB-KW"/>
</dbReference>
<organism evidence="6 7">
    <name type="scientific">Scyliorhinus torazame</name>
    <name type="common">Cloudy catshark</name>
    <name type="synonym">Catulus torazame</name>
    <dbReference type="NCBI Taxonomy" id="75743"/>
    <lineage>
        <taxon>Eukaryota</taxon>
        <taxon>Metazoa</taxon>
        <taxon>Chordata</taxon>
        <taxon>Craniata</taxon>
        <taxon>Vertebrata</taxon>
        <taxon>Chondrichthyes</taxon>
        <taxon>Elasmobranchii</taxon>
        <taxon>Galeomorphii</taxon>
        <taxon>Galeoidea</taxon>
        <taxon>Carcharhiniformes</taxon>
        <taxon>Scyliorhinidae</taxon>
        <taxon>Scyliorhinus</taxon>
    </lineage>
</organism>
<evidence type="ECO:0000259" key="4">
    <source>
        <dbReference type="Pfam" id="PF00149"/>
    </source>
</evidence>
<reference evidence="6 7" key="1">
    <citation type="journal article" date="2018" name="Nat. Ecol. Evol.">
        <title>Shark genomes provide insights into elasmobranch evolution and the origin of vertebrates.</title>
        <authorList>
            <person name="Hara Y"/>
            <person name="Yamaguchi K"/>
            <person name="Onimaru K"/>
            <person name="Kadota M"/>
            <person name="Koyanagi M"/>
            <person name="Keeley SD"/>
            <person name="Tatsumi K"/>
            <person name="Tanaka K"/>
            <person name="Motone F"/>
            <person name="Kageyama Y"/>
            <person name="Nozu R"/>
            <person name="Adachi N"/>
            <person name="Nishimura O"/>
            <person name="Nakagawa R"/>
            <person name="Tanegashima C"/>
            <person name="Kiyatake I"/>
            <person name="Matsumoto R"/>
            <person name="Murakumo K"/>
            <person name="Nishida K"/>
            <person name="Terakita A"/>
            <person name="Kuratani S"/>
            <person name="Sato K"/>
            <person name="Hyodo S Kuraku.S."/>
        </authorList>
    </citation>
    <scope>NUCLEOTIDE SEQUENCE [LARGE SCALE GENOMIC DNA]</scope>
</reference>
<dbReference type="OrthoDB" id="10252235at2759"/>
<keyword evidence="3" id="KW-0547">Nucleotide-binding</keyword>
<dbReference type="InterPro" id="IPR036907">
    <property type="entry name" value="5'-Nucleotdase_C_sf"/>
</dbReference>
<accession>A0A401PCF3</accession>
<dbReference type="SUPFAM" id="SSF55816">
    <property type="entry name" value="5'-nucleotidase (syn. UDP-sugar hydrolase), C-terminal domain"/>
    <property type="match status" value="1"/>
</dbReference>
<dbReference type="InterPro" id="IPR006179">
    <property type="entry name" value="5_nucleotidase/apyrase"/>
</dbReference>
<keyword evidence="2" id="KW-0732">Signal</keyword>